<protein>
    <submittedName>
        <fullName evidence="1">Uncharacterized protein</fullName>
    </submittedName>
</protein>
<dbReference type="AlphaFoldDB" id="D6PB39"/>
<proteinExistence type="predicted"/>
<dbReference type="EMBL" id="GU942958">
    <property type="protein sequence ID" value="ADD92926.1"/>
    <property type="molecule type" value="Genomic_DNA"/>
</dbReference>
<accession>D6PB39</accession>
<evidence type="ECO:0000313" key="1">
    <source>
        <dbReference type="EMBL" id="ADD92926.1"/>
    </source>
</evidence>
<name>D6PB39_9ARCH</name>
<sequence>MPHDHIQLAQAPNGELGPRCHKCGNRLTFGNAMVVDKYYMCWECYVEATGADTATEVSNSDERFWMKQE</sequence>
<reference evidence="1" key="1">
    <citation type="journal article" date="2010" name="ISME J.">
        <title>Metagenome of the Mediterranean deep chlorophyll maximum studied by direct and fosmid library 454 pyrosequencing.</title>
        <authorList>
            <person name="Ghai R."/>
            <person name="Martin-Cuadrado A.B."/>
            <person name="Molto A.G."/>
            <person name="Heredia I.G."/>
            <person name="Cabrera R."/>
            <person name="Martin J."/>
            <person name="Verdu M."/>
            <person name="Deschamps P."/>
            <person name="Moreira D."/>
            <person name="Lopez-Garcia P."/>
            <person name="Mira A."/>
            <person name="Rodriguez-Valera F."/>
        </authorList>
    </citation>
    <scope>NUCLEOTIDE SEQUENCE</scope>
</reference>
<organism evidence="1">
    <name type="scientific">uncultured archaeon MedDCM-OCT-S04-C14</name>
    <dbReference type="NCBI Taxonomy" id="743084"/>
    <lineage>
        <taxon>Archaea</taxon>
        <taxon>environmental samples</taxon>
    </lineage>
</organism>